<name>A0ABV1I4E2_9FIRM</name>
<evidence type="ECO:0000256" key="5">
    <source>
        <dbReference type="ARBA" id="ARBA00022946"/>
    </source>
</evidence>
<evidence type="ECO:0000256" key="1">
    <source>
        <dbReference type="ARBA" id="ARBA00006500"/>
    </source>
</evidence>
<dbReference type="Gene3D" id="3.10.129.10">
    <property type="entry name" value="Hotdog Thioesterase"/>
    <property type="match status" value="1"/>
</dbReference>
<comment type="similarity">
    <text evidence="1">Belongs to the acyl-ACP thioesterase family.</text>
</comment>
<dbReference type="InterPro" id="IPR049427">
    <property type="entry name" value="Acyl-ACP_TE_C"/>
</dbReference>
<proteinExistence type="inferred from homology"/>
<dbReference type="InterPro" id="IPR029069">
    <property type="entry name" value="HotDog_dom_sf"/>
</dbReference>
<evidence type="ECO:0000259" key="8">
    <source>
        <dbReference type="Pfam" id="PF01643"/>
    </source>
</evidence>
<comment type="caution">
    <text evidence="10">The sequence shown here is derived from an EMBL/GenBank/DDBJ whole genome shotgun (WGS) entry which is preliminary data.</text>
</comment>
<evidence type="ECO:0000256" key="6">
    <source>
        <dbReference type="ARBA" id="ARBA00023098"/>
    </source>
</evidence>
<evidence type="ECO:0000313" key="10">
    <source>
        <dbReference type="EMBL" id="MEQ2580062.1"/>
    </source>
</evidence>
<evidence type="ECO:0000259" key="9">
    <source>
        <dbReference type="Pfam" id="PF20791"/>
    </source>
</evidence>
<dbReference type="Pfam" id="PF01643">
    <property type="entry name" value="Acyl-ACP_TE"/>
    <property type="match status" value="1"/>
</dbReference>
<dbReference type="InterPro" id="IPR002864">
    <property type="entry name" value="Acyl-ACP_thioesterase_NHD"/>
</dbReference>
<evidence type="ECO:0000256" key="4">
    <source>
        <dbReference type="ARBA" id="ARBA00022832"/>
    </source>
</evidence>
<dbReference type="PANTHER" id="PTHR31727:SF6">
    <property type="entry name" value="OLEOYL-ACYL CARRIER PROTEIN THIOESTERASE 1, CHLOROPLASTIC"/>
    <property type="match status" value="1"/>
</dbReference>
<evidence type="ECO:0000256" key="7">
    <source>
        <dbReference type="ARBA" id="ARBA00023160"/>
    </source>
</evidence>
<feature type="domain" description="Acyl-ACP thioesterase N-terminal hotdog" evidence="8">
    <location>
        <begin position="6"/>
        <end position="124"/>
    </location>
</feature>
<dbReference type="RefSeq" id="WP_349145147.1">
    <property type="nucleotide sequence ID" value="NZ_JBBMFC010000042.1"/>
</dbReference>
<keyword evidence="2" id="KW-0444">Lipid biosynthesis</keyword>
<sequence length="233" mass="27423">MYEYDSRVRLSEVDQHQRMTLNAVLNYFQDCSSFHSEDLGVGIEYLNEHNRMWVLRSWKIVVDRYPYMGEQIKVGTWPYEFGRMTGRRNFRLLDNQGKMAAYADSEWVLMDTERMRPTKIEESLSGAYTLEPGLNMGSEEGKIRLPEQMESRDAFEVHEYHLDVNRHVNNGQYVQMAADYLPEETKIHEMRAEYKRSAVLGNQICPLIGKRENTWIVSLNDENGMPYAVIEFK</sequence>
<evidence type="ECO:0000256" key="3">
    <source>
        <dbReference type="ARBA" id="ARBA00022801"/>
    </source>
</evidence>
<keyword evidence="4" id="KW-0276">Fatty acid metabolism</keyword>
<dbReference type="Pfam" id="PF20791">
    <property type="entry name" value="Acyl-ACP_TE_C"/>
    <property type="match status" value="1"/>
</dbReference>
<gene>
    <name evidence="10" type="ORF">WMO62_14715</name>
</gene>
<keyword evidence="7" id="KW-0275">Fatty acid biosynthesis</keyword>
<keyword evidence="6" id="KW-0443">Lipid metabolism</keyword>
<dbReference type="PANTHER" id="PTHR31727">
    <property type="entry name" value="OLEOYL-ACYL CARRIER PROTEIN THIOESTERASE 1, CHLOROPLASTIC"/>
    <property type="match status" value="1"/>
</dbReference>
<keyword evidence="11" id="KW-1185">Reference proteome</keyword>
<reference evidence="10 11" key="1">
    <citation type="submission" date="2024-03" db="EMBL/GenBank/DDBJ databases">
        <title>Human intestinal bacterial collection.</title>
        <authorList>
            <person name="Pauvert C."/>
            <person name="Hitch T.C.A."/>
            <person name="Clavel T."/>
        </authorList>
    </citation>
    <scope>NUCLEOTIDE SEQUENCE [LARGE SCALE GENOMIC DNA]</scope>
    <source>
        <strain evidence="10 11">CLA-AA-H78B</strain>
    </source>
</reference>
<keyword evidence="3" id="KW-0378">Hydrolase</keyword>
<dbReference type="InterPro" id="IPR045023">
    <property type="entry name" value="FATA/B"/>
</dbReference>
<evidence type="ECO:0000256" key="2">
    <source>
        <dbReference type="ARBA" id="ARBA00022516"/>
    </source>
</evidence>
<accession>A0ABV1I4E2</accession>
<protein>
    <submittedName>
        <fullName evidence="10">Acyl-ACP thioesterase domain-containing protein</fullName>
    </submittedName>
</protein>
<evidence type="ECO:0000313" key="11">
    <source>
        <dbReference type="Proteomes" id="UP001470288"/>
    </source>
</evidence>
<dbReference type="CDD" id="cd00586">
    <property type="entry name" value="4HBT"/>
    <property type="match status" value="1"/>
</dbReference>
<organism evidence="10 11">
    <name type="scientific">Hominiventricola aquisgranensis</name>
    <dbReference type="NCBI Taxonomy" id="3133164"/>
    <lineage>
        <taxon>Bacteria</taxon>
        <taxon>Bacillati</taxon>
        <taxon>Bacillota</taxon>
        <taxon>Clostridia</taxon>
        <taxon>Lachnospirales</taxon>
        <taxon>Lachnospiraceae</taxon>
        <taxon>Hominiventricola</taxon>
    </lineage>
</organism>
<dbReference type="Proteomes" id="UP001470288">
    <property type="component" value="Unassembled WGS sequence"/>
</dbReference>
<feature type="domain" description="Acyl-ACP thioesterase-like C-terminal" evidence="9">
    <location>
        <begin position="150"/>
        <end position="204"/>
    </location>
</feature>
<dbReference type="EMBL" id="JBBMFC010000042">
    <property type="protein sequence ID" value="MEQ2580062.1"/>
    <property type="molecule type" value="Genomic_DNA"/>
</dbReference>
<keyword evidence="5" id="KW-0809">Transit peptide</keyword>
<dbReference type="SUPFAM" id="SSF54637">
    <property type="entry name" value="Thioesterase/thiol ester dehydrase-isomerase"/>
    <property type="match status" value="2"/>
</dbReference>